<reference evidence="3" key="2">
    <citation type="submission" date="2004-02" db="EMBL/GenBank/DDBJ databases">
        <authorList>
            <consortium name="Genoscope"/>
            <consortium name="Whitehead Institute Centre for Genome Research"/>
        </authorList>
    </citation>
    <scope>NUCLEOTIDE SEQUENCE</scope>
</reference>
<dbReference type="KEGG" id="tng:GSTEN00002799G001"/>
<comment type="caution">
    <text evidence="3">The sequence shown here is derived from an EMBL/GenBank/DDBJ whole genome shotgun (WGS) entry which is preliminary data.</text>
</comment>
<accession>Q4TDH4</accession>
<dbReference type="AlphaFoldDB" id="Q4TDH4"/>
<dbReference type="EMBL" id="CAAE01006265">
    <property type="protein sequence ID" value="CAF89058.1"/>
    <property type="molecule type" value="Genomic_DNA"/>
</dbReference>
<proteinExistence type="predicted"/>
<keyword evidence="2" id="KW-0472">Membrane</keyword>
<feature type="non-terminal residue" evidence="3">
    <location>
        <position position="1"/>
    </location>
</feature>
<protein>
    <submittedName>
        <fullName evidence="3">(spotted green pufferfish) hypothetical protein</fullName>
    </submittedName>
</protein>
<evidence type="ECO:0000313" key="3">
    <source>
        <dbReference type="EMBL" id="CAF89058.1"/>
    </source>
</evidence>
<feature type="non-terminal residue" evidence="3">
    <location>
        <position position="86"/>
    </location>
</feature>
<feature type="transmembrane region" description="Helical" evidence="2">
    <location>
        <begin position="29"/>
        <end position="50"/>
    </location>
</feature>
<evidence type="ECO:0000256" key="1">
    <source>
        <dbReference type="SAM" id="MobiDB-lite"/>
    </source>
</evidence>
<reference evidence="3" key="1">
    <citation type="journal article" date="2004" name="Nature">
        <title>Genome duplication in the teleost fish Tetraodon nigroviridis reveals the early vertebrate proto-karyotype.</title>
        <authorList>
            <person name="Jaillon O."/>
            <person name="Aury J.-M."/>
            <person name="Brunet F."/>
            <person name="Petit J.-L."/>
            <person name="Stange-Thomann N."/>
            <person name="Mauceli E."/>
            <person name="Bouneau L."/>
            <person name="Fischer C."/>
            <person name="Ozouf-Costaz C."/>
            <person name="Bernot A."/>
            <person name="Nicaud S."/>
            <person name="Jaffe D."/>
            <person name="Fisher S."/>
            <person name="Lutfalla G."/>
            <person name="Dossat C."/>
            <person name="Segurens B."/>
            <person name="Dasilva C."/>
            <person name="Salanoubat M."/>
            <person name="Levy M."/>
            <person name="Boudet N."/>
            <person name="Castellano S."/>
            <person name="Anthouard V."/>
            <person name="Jubin C."/>
            <person name="Castelli V."/>
            <person name="Katinka M."/>
            <person name="Vacherie B."/>
            <person name="Biemont C."/>
            <person name="Skalli Z."/>
            <person name="Cattolico L."/>
            <person name="Poulain J."/>
            <person name="De Berardinis V."/>
            <person name="Cruaud C."/>
            <person name="Duprat S."/>
            <person name="Brottier P."/>
            <person name="Coutanceau J.-P."/>
            <person name="Gouzy J."/>
            <person name="Parra G."/>
            <person name="Lardier G."/>
            <person name="Chapple C."/>
            <person name="McKernan K.J."/>
            <person name="McEwan P."/>
            <person name="Bosak S."/>
            <person name="Kellis M."/>
            <person name="Volff J.-N."/>
            <person name="Guigo R."/>
            <person name="Zody M.C."/>
            <person name="Mesirov J."/>
            <person name="Lindblad-Toh K."/>
            <person name="Birren B."/>
            <person name="Nusbaum C."/>
            <person name="Kahn D."/>
            <person name="Robinson-Rechavi M."/>
            <person name="Laudet V."/>
            <person name="Schachter V."/>
            <person name="Quetier F."/>
            <person name="Saurin W."/>
            <person name="Scarpelli C."/>
            <person name="Wincker P."/>
            <person name="Lander E.S."/>
            <person name="Weissenbach J."/>
            <person name="Roest Crollius H."/>
        </authorList>
    </citation>
    <scope>NUCLEOTIDE SEQUENCE [LARGE SCALE GENOMIC DNA]</scope>
</reference>
<keyword evidence="2" id="KW-0812">Transmembrane</keyword>
<evidence type="ECO:0000256" key="2">
    <source>
        <dbReference type="SAM" id="Phobius"/>
    </source>
</evidence>
<keyword evidence="2" id="KW-1133">Transmembrane helix</keyword>
<gene>
    <name evidence="3" type="ORF">GSTENG00002799001</name>
</gene>
<organism evidence="3">
    <name type="scientific">Tetraodon nigroviridis</name>
    <name type="common">Spotted green pufferfish</name>
    <name type="synonym">Chelonodon nigroviridis</name>
    <dbReference type="NCBI Taxonomy" id="99883"/>
    <lineage>
        <taxon>Eukaryota</taxon>
        <taxon>Metazoa</taxon>
        <taxon>Chordata</taxon>
        <taxon>Craniata</taxon>
        <taxon>Vertebrata</taxon>
        <taxon>Euteleostomi</taxon>
        <taxon>Actinopterygii</taxon>
        <taxon>Neopterygii</taxon>
        <taxon>Teleostei</taxon>
        <taxon>Neoteleostei</taxon>
        <taxon>Acanthomorphata</taxon>
        <taxon>Eupercaria</taxon>
        <taxon>Tetraodontiformes</taxon>
        <taxon>Tetradontoidea</taxon>
        <taxon>Tetraodontidae</taxon>
        <taxon>Tetraodon</taxon>
    </lineage>
</organism>
<name>Q4TDH4_TETNG</name>
<dbReference type="OrthoDB" id="6612291at2759"/>
<feature type="region of interest" description="Disordered" evidence="1">
    <location>
        <begin position="57"/>
        <end position="86"/>
    </location>
</feature>
<sequence length="86" mass="9135">GGGLGLVLAAGCVGMAASSLMELQNNSGYFLHQVIFASFAVLSVLCIMLLPESKRKSLPDSINEGENQRRGPLCPARPHRDSIPLL</sequence>